<evidence type="ECO:0000313" key="2">
    <source>
        <dbReference type="EMBL" id="OUM38238.1"/>
    </source>
</evidence>
<dbReference type="Proteomes" id="UP000196082">
    <property type="component" value="Unassembled WGS sequence"/>
</dbReference>
<reference evidence="2 3" key="1">
    <citation type="submission" date="2017-05" db="EMBL/GenBank/DDBJ databases">
        <title>Whole genome sequence of Pseudomonas putida isolate 1312 commercialized as a biostimulant.</title>
        <authorList>
            <person name="Crovadore J."/>
            <person name="Blanc P."/>
            <person name="Chablais R."/>
            <person name="Cochard B."/>
            <person name="Grizard D."/>
            <person name="Lefort F."/>
        </authorList>
    </citation>
    <scope>NUCLEOTIDE SEQUENCE [LARGE SCALE GENOMIC DNA]</scope>
    <source>
        <strain evidence="2 3">1312</strain>
    </source>
</reference>
<dbReference type="RefSeq" id="WP_086974439.1">
    <property type="nucleotide sequence ID" value="NZ_NFSB01000048.1"/>
</dbReference>
<feature type="region of interest" description="Disordered" evidence="1">
    <location>
        <begin position="351"/>
        <end position="385"/>
    </location>
</feature>
<sequence length="407" mass="45279">MLSFYEVDWQDVVRQCYDALRRRNEWYAARGKLVVSTDVPAVRTIYYGDNNPLPQTLLLDRRLTPLERNTWQVLRWLITERKVKTPRYQDLQPYLATSPCGAQASRETIARALNVLRTTRWLSLVERSRDANGCLRGCVYVLHGDPLTAAEQLELDSGYAALLQQNLSHATKGVRDVAQHVIAEIQADPQVAQVDKDKLGSLPPVQQQTLPLKSEAAAPQISEPGALDLVRNSRAPATNPEPCGNAPDLPVVRNTDAGRTVQKDQSKKSTVLGQVEFGRARWPEDLPLNPTERRMASQAMRQLEPEQQQAVINEAAVRCARGEIRKPVAYLMGLIKRACQGEFTLWAARAEQGTSAAPPSRTAKPASEETPRERPKRSGQRTVSPLALSCLEELKQRCRGIPAATAT</sequence>
<evidence type="ECO:0000256" key="1">
    <source>
        <dbReference type="SAM" id="MobiDB-lite"/>
    </source>
</evidence>
<organism evidence="2 3">
    <name type="scientific">Pseudomonas putida</name>
    <name type="common">Arthrobacter siderocapsulatus</name>
    <dbReference type="NCBI Taxonomy" id="303"/>
    <lineage>
        <taxon>Bacteria</taxon>
        <taxon>Pseudomonadati</taxon>
        <taxon>Pseudomonadota</taxon>
        <taxon>Gammaproteobacteria</taxon>
        <taxon>Pseudomonadales</taxon>
        <taxon>Pseudomonadaceae</taxon>
        <taxon>Pseudomonas</taxon>
    </lineage>
</organism>
<gene>
    <name evidence="2" type="ORF">B8W72_02215</name>
</gene>
<accession>A0A1Y3LJA5</accession>
<protein>
    <submittedName>
        <fullName evidence="2">Uncharacterized protein</fullName>
    </submittedName>
</protein>
<name>A0A1Y3LJA5_PSEPU</name>
<dbReference type="InterPro" id="IPR047749">
    <property type="entry name" value="STY4528-like"/>
</dbReference>
<dbReference type="AlphaFoldDB" id="A0A1Y3LJA5"/>
<evidence type="ECO:0000313" key="3">
    <source>
        <dbReference type="Proteomes" id="UP000196082"/>
    </source>
</evidence>
<dbReference type="NCBIfam" id="NF040582">
    <property type="entry name" value="STY4528_fam"/>
    <property type="match status" value="1"/>
</dbReference>
<dbReference type="EMBL" id="NFSB01000048">
    <property type="protein sequence ID" value="OUM38238.1"/>
    <property type="molecule type" value="Genomic_DNA"/>
</dbReference>
<comment type="caution">
    <text evidence="2">The sequence shown here is derived from an EMBL/GenBank/DDBJ whole genome shotgun (WGS) entry which is preliminary data.</text>
</comment>
<proteinExistence type="predicted"/>